<dbReference type="GO" id="GO:0062129">
    <property type="term" value="C:chitin-based extracellular matrix"/>
    <property type="evidence" value="ECO:0007669"/>
    <property type="project" value="TreeGrafter"/>
</dbReference>
<dbReference type="InterPro" id="IPR000618">
    <property type="entry name" value="Insect_cuticle"/>
</dbReference>
<dbReference type="InterPro" id="IPR050468">
    <property type="entry name" value="Cuticle_Struct_Prot"/>
</dbReference>
<dbReference type="EMBL" id="SEYY01020280">
    <property type="protein sequence ID" value="KAB7497436.1"/>
    <property type="molecule type" value="Genomic_DNA"/>
</dbReference>
<accession>A0A5N5ST85</accession>
<comment type="caution">
    <text evidence="3">The sequence shown here is derived from an EMBL/GenBank/DDBJ whole genome shotgun (WGS) entry which is preliminary data.</text>
</comment>
<keyword evidence="2" id="KW-0175">Coiled coil</keyword>
<gene>
    <name evidence="3" type="primary">CUO6_0</name>
    <name evidence="3" type="ORF">Anas_05405</name>
</gene>
<evidence type="ECO:0000313" key="3">
    <source>
        <dbReference type="EMBL" id="KAB7497436.1"/>
    </source>
</evidence>
<dbReference type="PANTHER" id="PTHR10380">
    <property type="entry name" value="CUTICLE PROTEIN"/>
    <property type="match status" value="1"/>
</dbReference>
<dbReference type="PANTHER" id="PTHR10380:SF224">
    <property type="entry name" value="CUTICULAR PROTEIN 12A"/>
    <property type="match status" value="1"/>
</dbReference>
<organism evidence="3 4">
    <name type="scientific">Armadillidium nasatum</name>
    <dbReference type="NCBI Taxonomy" id="96803"/>
    <lineage>
        <taxon>Eukaryota</taxon>
        <taxon>Metazoa</taxon>
        <taxon>Ecdysozoa</taxon>
        <taxon>Arthropoda</taxon>
        <taxon>Crustacea</taxon>
        <taxon>Multicrustacea</taxon>
        <taxon>Malacostraca</taxon>
        <taxon>Eumalacostraca</taxon>
        <taxon>Peracarida</taxon>
        <taxon>Isopoda</taxon>
        <taxon>Oniscidea</taxon>
        <taxon>Crinocheta</taxon>
        <taxon>Armadillidiidae</taxon>
        <taxon>Armadillidium</taxon>
    </lineage>
</organism>
<dbReference type="AlphaFoldDB" id="A0A5N5ST85"/>
<proteinExistence type="predicted"/>
<sequence>MQTLAAPAERGAFHVGGKGVYNYGYNTGDGIAKVEVRHPDGTVTGSYRYFDPLGRQIVRSYIADKRGFRVLGNELPVAPDTPAIGFPEAQSITGAVEGTREFASPNVVTQDETELLLQNNEALQSSFNEQNNNYILKQQQQLQEQKENLEKLKLQNEVLIKQQQEQIKKLQEIQERSLRPNQKYSTYYSTLGNSLDSPYFFSSDNIRYDFPAGFAYHAIPQRIFLKPIGVTGTHGKVALTAGHTSARNSKLPEASPSSDILSYYRNKVYRRPYIIGHAK</sequence>
<dbReference type="Pfam" id="PF00379">
    <property type="entry name" value="Chitin_bind_4"/>
    <property type="match status" value="1"/>
</dbReference>
<protein>
    <submittedName>
        <fullName evidence="3">Cuticle protein 6</fullName>
    </submittedName>
</protein>
<evidence type="ECO:0000313" key="4">
    <source>
        <dbReference type="Proteomes" id="UP000326759"/>
    </source>
</evidence>
<feature type="coiled-coil region" evidence="2">
    <location>
        <begin position="132"/>
        <end position="176"/>
    </location>
</feature>
<dbReference type="GO" id="GO:0008010">
    <property type="term" value="F:structural constituent of chitin-based larval cuticle"/>
    <property type="evidence" value="ECO:0007669"/>
    <property type="project" value="TreeGrafter"/>
</dbReference>
<keyword evidence="4" id="KW-1185">Reference proteome</keyword>
<evidence type="ECO:0000256" key="1">
    <source>
        <dbReference type="PROSITE-ProRule" id="PRU00497"/>
    </source>
</evidence>
<name>A0A5N5ST85_9CRUS</name>
<dbReference type="PROSITE" id="PS51155">
    <property type="entry name" value="CHIT_BIND_RR_2"/>
    <property type="match status" value="1"/>
</dbReference>
<dbReference type="OrthoDB" id="6377716at2759"/>
<dbReference type="Proteomes" id="UP000326759">
    <property type="component" value="Unassembled WGS sequence"/>
</dbReference>
<keyword evidence="1" id="KW-0193">Cuticle</keyword>
<reference evidence="3 4" key="1">
    <citation type="journal article" date="2019" name="PLoS Biol.">
        <title>Sex chromosomes control vertical transmission of feminizing Wolbachia symbionts in an isopod.</title>
        <authorList>
            <person name="Becking T."/>
            <person name="Chebbi M.A."/>
            <person name="Giraud I."/>
            <person name="Moumen B."/>
            <person name="Laverre T."/>
            <person name="Caubet Y."/>
            <person name="Peccoud J."/>
            <person name="Gilbert C."/>
            <person name="Cordaux R."/>
        </authorList>
    </citation>
    <scope>NUCLEOTIDE SEQUENCE [LARGE SCALE GENOMIC DNA]</scope>
    <source>
        <strain evidence="3">ANa2</strain>
        <tissue evidence="3">Whole body excluding digestive tract and cuticle</tissue>
    </source>
</reference>
<evidence type="ECO:0000256" key="2">
    <source>
        <dbReference type="SAM" id="Coils"/>
    </source>
</evidence>